<dbReference type="Pfam" id="PF06949">
    <property type="entry name" value="DUF1292"/>
    <property type="match status" value="1"/>
</dbReference>
<comment type="caution">
    <text evidence="1">The sequence shown here is derived from an EMBL/GenBank/DDBJ whole genome shotgun (WGS) entry which is preliminary data.</text>
</comment>
<evidence type="ECO:0000313" key="2">
    <source>
        <dbReference type="Proteomes" id="UP000199135"/>
    </source>
</evidence>
<reference evidence="1 2" key="1">
    <citation type="submission" date="2016-10" db="EMBL/GenBank/DDBJ databases">
        <authorList>
            <person name="Varghese N."/>
            <person name="Submissions S."/>
        </authorList>
    </citation>
    <scope>NUCLEOTIDE SEQUENCE [LARGE SCALE GENOMIC DNA]</scope>
    <source>
        <strain evidence="1 2">WCP15</strain>
    </source>
</reference>
<name>A0A1H6JJC6_9ACTN</name>
<sequence>MADGLDGIEDEETTIITLNYDDGTSEECEVIGVFGHDGSDYIALGPVEDEDDVYLYRYHEGDDETFSIAEIEDDLFDSVAEAYTQIMEEATA</sequence>
<accession>A0A1H6JJC6</accession>
<dbReference type="InterPro" id="IPR009711">
    <property type="entry name" value="UPF0473"/>
</dbReference>
<proteinExistence type="predicted"/>
<organism evidence="1 2">
    <name type="scientific">Parafannyhessea umbonata</name>
    <dbReference type="NCBI Taxonomy" id="604330"/>
    <lineage>
        <taxon>Bacteria</taxon>
        <taxon>Bacillati</taxon>
        <taxon>Actinomycetota</taxon>
        <taxon>Coriobacteriia</taxon>
        <taxon>Coriobacteriales</taxon>
        <taxon>Atopobiaceae</taxon>
        <taxon>Parafannyhessea</taxon>
    </lineage>
</organism>
<dbReference type="Proteomes" id="UP000199135">
    <property type="component" value="Unassembled WGS sequence"/>
</dbReference>
<keyword evidence="2" id="KW-1185">Reference proteome</keyword>
<evidence type="ECO:0008006" key="3">
    <source>
        <dbReference type="Google" id="ProtNLM"/>
    </source>
</evidence>
<evidence type="ECO:0000313" key="1">
    <source>
        <dbReference type="EMBL" id="SEH60927.1"/>
    </source>
</evidence>
<dbReference type="RefSeq" id="WP_078687659.1">
    <property type="nucleotide sequence ID" value="NZ_FNWT01000007.1"/>
</dbReference>
<gene>
    <name evidence="1" type="ORF">SAMN05216447_10738</name>
</gene>
<dbReference type="EMBL" id="FNWT01000007">
    <property type="protein sequence ID" value="SEH60927.1"/>
    <property type="molecule type" value="Genomic_DNA"/>
</dbReference>
<protein>
    <recommendedName>
        <fullName evidence="3">DUF1292 domain-containing protein</fullName>
    </recommendedName>
</protein>